<evidence type="ECO:0000313" key="4">
    <source>
        <dbReference type="EMBL" id="PVZ69577.1"/>
    </source>
</evidence>
<dbReference type="Proteomes" id="UP000244906">
    <property type="component" value="Unassembled WGS sequence"/>
</dbReference>
<dbReference type="PANTHER" id="PTHR33734">
    <property type="entry name" value="LYSM DOMAIN-CONTAINING GPI-ANCHORED PROTEIN 2"/>
    <property type="match status" value="1"/>
</dbReference>
<dbReference type="Pfam" id="PF01476">
    <property type="entry name" value="LysM"/>
    <property type="match status" value="3"/>
</dbReference>
<organism evidence="4 5">
    <name type="scientific">Pelagibaculum spongiae</name>
    <dbReference type="NCBI Taxonomy" id="2080658"/>
    <lineage>
        <taxon>Bacteria</taxon>
        <taxon>Pseudomonadati</taxon>
        <taxon>Pseudomonadota</taxon>
        <taxon>Gammaproteobacteria</taxon>
        <taxon>Oceanospirillales</taxon>
        <taxon>Pelagibaculum</taxon>
    </lineage>
</organism>
<evidence type="ECO:0000259" key="3">
    <source>
        <dbReference type="PROSITE" id="PS51782"/>
    </source>
</evidence>
<dbReference type="Gene3D" id="1.10.530.10">
    <property type="match status" value="1"/>
</dbReference>
<dbReference type="AlphaFoldDB" id="A0A2V1H2Q4"/>
<dbReference type="Gene3D" id="3.10.350.10">
    <property type="entry name" value="LysM domain"/>
    <property type="match status" value="3"/>
</dbReference>
<dbReference type="PROSITE" id="PS00922">
    <property type="entry name" value="TRANSGLYCOSYLASE"/>
    <property type="match status" value="1"/>
</dbReference>
<dbReference type="CDD" id="cd00118">
    <property type="entry name" value="LysM"/>
    <property type="match status" value="3"/>
</dbReference>
<feature type="domain" description="LysM" evidence="3">
    <location>
        <begin position="419"/>
        <end position="463"/>
    </location>
</feature>
<dbReference type="PROSITE" id="PS51782">
    <property type="entry name" value="LYSM"/>
    <property type="match status" value="3"/>
</dbReference>
<accession>A0A2V1H2Q4</accession>
<dbReference type="Pfam" id="PF01464">
    <property type="entry name" value="SLT"/>
    <property type="match status" value="1"/>
</dbReference>
<feature type="domain" description="LysM" evidence="3">
    <location>
        <begin position="476"/>
        <end position="520"/>
    </location>
</feature>
<comment type="caution">
    <text evidence="4">The sequence shown here is derived from an EMBL/GenBank/DDBJ whole genome shotgun (WGS) entry which is preliminary data.</text>
</comment>
<evidence type="ECO:0000313" key="5">
    <source>
        <dbReference type="Proteomes" id="UP000244906"/>
    </source>
</evidence>
<dbReference type="InterPro" id="IPR000189">
    <property type="entry name" value="Transglyc_AS"/>
</dbReference>
<keyword evidence="5" id="KW-1185">Reference proteome</keyword>
<dbReference type="EMBL" id="QDDL01000003">
    <property type="protein sequence ID" value="PVZ69577.1"/>
    <property type="molecule type" value="Genomic_DNA"/>
</dbReference>
<dbReference type="InterPro" id="IPR018392">
    <property type="entry name" value="LysM"/>
</dbReference>
<feature type="domain" description="LysM" evidence="3">
    <location>
        <begin position="345"/>
        <end position="388"/>
    </location>
</feature>
<dbReference type="GO" id="GO:0016020">
    <property type="term" value="C:membrane"/>
    <property type="evidence" value="ECO:0007669"/>
    <property type="project" value="InterPro"/>
</dbReference>
<dbReference type="GO" id="GO:0000270">
    <property type="term" value="P:peptidoglycan metabolic process"/>
    <property type="evidence" value="ECO:0007669"/>
    <property type="project" value="InterPro"/>
</dbReference>
<protein>
    <submittedName>
        <fullName evidence="4">Lytic transglycosylase</fullName>
    </submittedName>
</protein>
<gene>
    <name evidence="4" type="ORF">DC094_09680</name>
</gene>
<comment type="similarity">
    <text evidence="1">Belongs to the transglycosylase Slt family.</text>
</comment>
<sequence>MLSACQDQSVKPGEHQPELVNNQVEVSQQPSVIEQQSESDSIAIEPALPEIKPDPVTLEMVQPLFGRADGDLWRQLAFNFTLATHTHQARVKNQVNWYAKHPAYLNRVSDRASPYLFHVAQMISDRKLPPELALLPIVESAFDPFAYSFGRASGIWQFIPGTARHYGLEQDWWIDERRDIHRSTDAALTYLEYLHGLFDDDWLLALAAYNSGQGTVLRAIRKNKKLKKPTDFWHLQLPKETRHYVPKLLALAELVKNQKQYNLKIKSVPNQVAISRIKLDYQLDIAQAAELSGLTIDEVYRYNPSLNQWATPPGKGFGFMLPKTKKDAFVAALKKLPKKQRVSWKRYTIKSGDSLLRIAKRQGLTVKLIQQVNGLSGNNIRAGQKLMLPSSALPAKSYVLSADQRLKKIQNRRRGSIKLQHIVKSGDTLWDLSRKYKTSTSRLAKWNGISPKDALKLGQKLVIWKATKKSTRMRKVTYTVRNGDSLARIANKFKVKISQIKLWNPKVTGKYIQPGQRVKLYVDVLKQTSKG</sequence>
<dbReference type="SUPFAM" id="SSF54106">
    <property type="entry name" value="LysM domain"/>
    <property type="match status" value="3"/>
</dbReference>
<dbReference type="CDD" id="cd16894">
    <property type="entry name" value="MltD-like"/>
    <property type="match status" value="1"/>
</dbReference>
<dbReference type="GO" id="GO:0008932">
    <property type="term" value="F:lytic endotransglycosylase activity"/>
    <property type="evidence" value="ECO:0007669"/>
    <property type="project" value="TreeGrafter"/>
</dbReference>
<dbReference type="SUPFAM" id="SSF53955">
    <property type="entry name" value="Lysozyme-like"/>
    <property type="match status" value="1"/>
</dbReference>
<dbReference type="InterPro" id="IPR023346">
    <property type="entry name" value="Lysozyme-like_dom_sf"/>
</dbReference>
<dbReference type="SMART" id="SM00257">
    <property type="entry name" value="LysM"/>
    <property type="match status" value="3"/>
</dbReference>
<proteinExistence type="inferred from homology"/>
<feature type="region of interest" description="Disordered" evidence="2">
    <location>
        <begin position="1"/>
        <end position="20"/>
    </location>
</feature>
<reference evidence="4 5" key="1">
    <citation type="submission" date="2018-04" db="EMBL/GenBank/DDBJ databases">
        <title>Thalassorhabdus spongiae gen. nov., sp. nov., isolated from a marine sponge in South-West Iceland.</title>
        <authorList>
            <person name="Knobloch S."/>
            <person name="Daussin A."/>
            <person name="Johannsson R."/>
            <person name="Marteinsson V.T."/>
        </authorList>
    </citation>
    <scope>NUCLEOTIDE SEQUENCE [LARGE SCALE GENOMIC DNA]</scope>
    <source>
        <strain evidence="4 5">Hp12</strain>
    </source>
</reference>
<dbReference type="PANTHER" id="PTHR33734:SF22">
    <property type="entry name" value="MEMBRANE-BOUND LYTIC MUREIN TRANSGLYCOSYLASE D"/>
    <property type="match status" value="1"/>
</dbReference>
<evidence type="ECO:0000256" key="2">
    <source>
        <dbReference type="SAM" id="MobiDB-lite"/>
    </source>
</evidence>
<dbReference type="InterPro" id="IPR008258">
    <property type="entry name" value="Transglycosylase_SLT_dom_1"/>
</dbReference>
<name>A0A2V1H2Q4_9GAMM</name>
<dbReference type="InterPro" id="IPR036779">
    <property type="entry name" value="LysM_dom_sf"/>
</dbReference>
<evidence type="ECO:0000256" key="1">
    <source>
        <dbReference type="ARBA" id="ARBA00007734"/>
    </source>
</evidence>